<dbReference type="SUPFAM" id="SSF111369">
    <property type="entry name" value="HlyD-like secretion proteins"/>
    <property type="match status" value="1"/>
</dbReference>
<proteinExistence type="inferred from homology"/>
<accession>A0ABW0KU19</accession>
<dbReference type="InterPro" id="IPR006143">
    <property type="entry name" value="RND_pump_MFP"/>
</dbReference>
<dbReference type="InterPro" id="IPR058627">
    <property type="entry name" value="MdtA-like_C"/>
</dbReference>
<dbReference type="Pfam" id="PF25917">
    <property type="entry name" value="BSH_RND"/>
    <property type="match status" value="1"/>
</dbReference>
<dbReference type="Gene3D" id="2.40.420.20">
    <property type="match status" value="1"/>
</dbReference>
<dbReference type="PANTHER" id="PTHR30158">
    <property type="entry name" value="ACRA/E-RELATED COMPONENT OF DRUG EFFLUX TRANSPORTER"/>
    <property type="match status" value="1"/>
</dbReference>
<dbReference type="RefSeq" id="WP_377169238.1">
    <property type="nucleotide sequence ID" value="NZ_JBHSMQ010000007.1"/>
</dbReference>
<dbReference type="Proteomes" id="UP001596052">
    <property type="component" value="Unassembled WGS sequence"/>
</dbReference>
<dbReference type="PANTHER" id="PTHR30158:SF23">
    <property type="entry name" value="MULTIDRUG RESISTANCE PROTEIN MEXA"/>
    <property type="match status" value="1"/>
</dbReference>
<evidence type="ECO:0000256" key="2">
    <source>
        <dbReference type="ARBA" id="ARBA00009477"/>
    </source>
</evidence>
<sequence>MSYRDHSTVFSPFHSTESCKARGLRPGRWAALMCAGLLALTLSSCDHKDEHAKDGHHAEEAEEEESQLVLTKPIRRDTVITRDYVCQIRSCRNIEIRALERGYLEVVNVKEGQFLKEGDLMFSILPRVYNAVVKRAEAEAQVARVEYENTKRLLASNVVSDKELTMAKAKLDQKLAEVNLSQTHLGFTTIKAPFSGLMDRLRLRNGSLVEVGDLLTTLSDNSEMWIYFNVPEADYLEYASHKQSEESKQVSLVMANGKLFDQKGRVNVIEGEFNNKTGTIPFRADFPNPKGLLRHGETGNIRMQRTVKNALLVPQKSTFELGGDHYIYSVSKDDVIKQAKIEVAEELEDLYVVSSGLAEEDRIIFEGQRQVHDGEKAEDYRYEEPKEAYAHLKLQAQ</sequence>
<dbReference type="InterPro" id="IPR058626">
    <property type="entry name" value="MdtA-like_b-barrel"/>
</dbReference>
<dbReference type="NCBIfam" id="TIGR01730">
    <property type="entry name" value="RND_mfp"/>
    <property type="match status" value="1"/>
</dbReference>
<gene>
    <name evidence="6" type="ORF">ACFQDI_17750</name>
</gene>
<comment type="subcellular location">
    <subcellularLocation>
        <location evidence="1">Cell envelope</location>
    </subcellularLocation>
</comment>
<keyword evidence="7" id="KW-1185">Reference proteome</keyword>
<evidence type="ECO:0000256" key="1">
    <source>
        <dbReference type="ARBA" id="ARBA00004196"/>
    </source>
</evidence>
<evidence type="ECO:0000259" key="4">
    <source>
        <dbReference type="Pfam" id="PF25944"/>
    </source>
</evidence>
<evidence type="ECO:0000313" key="7">
    <source>
        <dbReference type="Proteomes" id="UP001596052"/>
    </source>
</evidence>
<dbReference type="InterPro" id="IPR058625">
    <property type="entry name" value="MdtA-like_BSH"/>
</dbReference>
<feature type="domain" description="Multidrug resistance protein MdtA-like C-terminal permuted SH3" evidence="5">
    <location>
        <begin position="309"/>
        <end position="367"/>
    </location>
</feature>
<evidence type="ECO:0000313" key="6">
    <source>
        <dbReference type="EMBL" id="MFC5456715.1"/>
    </source>
</evidence>
<evidence type="ECO:0000259" key="3">
    <source>
        <dbReference type="Pfam" id="PF25917"/>
    </source>
</evidence>
<dbReference type="Gene3D" id="2.40.50.100">
    <property type="match status" value="1"/>
</dbReference>
<name>A0ABW0KU19_9BACT</name>
<dbReference type="Pfam" id="PF25944">
    <property type="entry name" value="Beta-barrel_RND"/>
    <property type="match status" value="1"/>
</dbReference>
<dbReference type="EMBL" id="JBHSMQ010000007">
    <property type="protein sequence ID" value="MFC5456715.1"/>
    <property type="molecule type" value="Genomic_DNA"/>
</dbReference>
<dbReference type="Gene3D" id="2.40.30.170">
    <property type="match status" value="1"/>
</dbReference>
<organism evidence="6 7">
    <name type="scientific">Prosthecobacter fluviatilis</name>
    <dbReference type="NCBI Taxonomy" id="445931"/>
    <lineage>
        <taxon>Bacteria</taxon>
        <taxon>Pseudomonadati</taxon>
        <taxon>Verrucomicrobiota</taxon>
        <taxon>Verrucomicrobiia</taxon>
        <taxon>Verrucomicrobiales</taxon>
        <taxon>Verrucomicrobiaceae</taxon>
        <taxon>Prosthecobacter</taxon>
    </lineage>
</organism>
<comment type="caution">
    <text evidence="6">The sequence shown here is derived from an EMBL/GenBank/DDBJ whole genome shotgun (WGS) entry which is preliminary data.</text>
</comment>
<dbReference type="Gene3D" id="1.10.287.470">
    <property type="entry name" value="Helix hairpin bin"/>
    <property type="match status" value="1"/>
</dbReference>
<protein>
    <submittedName>
        <fullName evidence="6">Efflux RND transporter periplasmic adaptor subunit</fullName>
    </submittedName>
</protein>
<feature type="domain" description="Multidrug resistance protein MdtA-like barrel-sandwich hybrid" evidence="3">
    <location>
        <begin position="93"/>
        <end position="213"/>
    </location>
</feature>
<comment type="similarity">
    <text evidence="2">Belongs to the membrane fusion protein (MFP) (TC 8.A.1) family.</text>
</comment>
<reference evidence="7" key="1">
    <citation type="journal article" date="2019" name="Int. J. Syst. Evol. Microbiol.">
        <title>The Global Catalogue of Microorganisms (GCM) 10K type strain sequencing project: providing services to taxonomists for standard genome sequencing and annotation.</title>
        <authorList>
            <consortium name="The Broad Institute Genomics Platform"/>
            <consortium name="The Broad Institute Genome Sequencing Center for Infectious Disease"/>
            <person name="Wu L."/>
            <person name="Ma J."/>
        </authorList>
    </citation>
    <scope>NUCLEOTIDE SEQUENCE [LARGE SCALE GENOMIC DNA]</scope>
    <source>
        <strain evidence="7">CGMCC 4.1469</strain>
    </source>
</reference>
<evidence type="ECO:0000259" key="5">
    <source>
        <dbReference type="Pfam" id="PF25967"/>
    </source>
</evidence>
<feature type="domain" description="Multidrug resistance protein MdtA-like beta-barrel" evidence="4">
    <location>
        <begin position="224"/>
        <end position="306"/>
    </location>
</feature>
<dbReference type="Pfam" id="PF25967">
    <property type="entry name" value="RND-MFP_C"/>
    <property type="match status" value="1"/>
</dbReference>